<dbReference type="InterPro" id="IPR021799">
    <property type="entry name" value="PIN-like_prokaryotic"/>
</dbReference>
<organism evidence="1 2">
    <name type="scientific">Candidatus Thiodictyon syntrophicum</name>
    <dbReference type="NCBI Taxonomy" id="1166950"/>
    <lineage>
        <taxon>Bacteria</taxon>
        <taxon>Pseudomonadati</taxon>
        <taxon>Pseudomonadota</taxon>
        <taxon>Gammaproteobacteria</taxon>
        <taxon>Chromatiales</taxon>
        <taxon>Chromatiaceae</taxon>
        <taxon>Thiodictyon</taxon>
    </lineage>
</organism>
<sequence>MGLRVIGTLGVVGRAKSAGRIAAAVPVIEHLRRTGLYISDALVRHILEQVGE</sequence>
<evidence type="ECO:0008006" key="3">
    <source>
        <dbReference type="Google" id="ProtNLM"/>
    </source>
</evidence>
<protein>
    <recommendedName>
        <fullName evidence="3">DUF3368 domain-containing protein</fullName>
    </recommendedName>
</protein>
<geneLocation type="plasmid" evidence="2">
    <name>pts485</name>
</geneLocation>
<gene>
    <name evidence="1" type="ORF">THSYN_32825</name>
</gene>
<dbReference type="RefSeq" id="WP_100923283.1">
    <property type="nucleotide sequence ID" value="NZ_CP020372.1"/>
</dbReference>
<dbReference type="AlphaFoldDB" id="A0A2K8UJG4"/>
<keyword evidence="2" id="KW-1185">Reference proteome</keyword>
<dbReference type="EMBL" id="CP020372">
    <property type="protein sequence ID" value="AUB85677.1"/>
    <property type="molecule type" value="Genomic_DNA"/>
</dbReference>
<evidence type="ECO:0000313" key="1">
    <source>
        <dbReference type="EMBL" id="AUB85677.1"/>
    </source>
</evidence>
<dbReference type="OrthoDB" id="556724at2"/>
<evidence type="ECO:0000313" key="2">
    <source>
        <dbReference type="Proteomes" id="UP000232638"/>
    </source>
</evidence>
<dbReference type="KEGG" id="tsy:THSYN_32825"/>
<reference evidence="1 2" key="1">
    <citation type="submission" date="2017-03" db="EMBL/GenBank/DDBJ databases">
        <title>Complete genome sequence of Candidatus 'Thiodictyon syntrophicum' sp. nov. strain Cad16T, a photolithoautotroph purple sulfur bacterium isolated from an alpine meromictic lake.</title>
        <authorList>
            <person name="Luedin S.M."/>
            <person name="Pothier J.F."/>
            <person name="Danza F."/>
            <person name="Storelli N."/>
            <person name="Wittwer M."/>
            <person name="Tonolla M."/>
        </authorList>
    </citation>
    <scope>NUCLEOTIDE SEQUENCE [LARGE SCALE GENOMIC DNA]</scope>
    <source>
        <strain evidence="1 2">Cad16T</strain>
        <plasmid evidence="2">Plasmid pts485</plasmid>
    </source>
</reference>
<accession>A0A2K8UJG4</accession>
<keyword evidence="1" id="KW-0614">Plasmid</keyword>
<dbReference type="Pfam" id="PF11848">
    <property type="entry name" value="DUF3368"/>
    <property type="match status" value="1"/>
</dbReference>
<proteinExistence type="predicted"/>
<name>A0A2K8UJG4_9GAMM</name>
<dbReference type="Proteomes" id="UP000232638">
    <property type="component" value="Plasmid pTs485"/>
</dbReference>